<comment type="caution">
    <text evidence="1">The sequence shown here is derived from an EMBL/GenBank/DDBJ whole genome shotgun (WGS) entry which is preliminary data.</text>
</comment>
<dbReference type="HOGENOM" id="CLU_3205188_0_0_6"/>
<evidence type="ECO:0000313" key="2">
    <source>
        <dbReference type="Proteomes" id="UP000005723"/>
    </source>
</evidence>
<dbReference type="Proteomes" id="UP000005723">
    <property type="component" value="Unassembled WGS sequence"/>
</dbReference>
<organism evidence="1 2">
    <name type="scientific">Serratia odorifera DSM 4582</name>
    <dbReference type="NCBI Taxonomy" id="667129"/>
    <lineage>
        <taxon>Bacteria</taxon>
        <taxon>Pseudomonadati</taxon>
        <taxon>Pseudomonadota</taxon>
        <taxon>Gammaproteobacteria</taxon>
        <taxon>Enterobacterales</taxon>
        <taxon>Yersiniaceae</taxon>
        <taxon>Serratia</taxon>
    </lineage>
</organism>
<dbReference type="EMBL" id="ADBY01000042">
    <property type="protein sequence ID" value="EFE95897.1"/>
    <property type="molecule type" value="Genomic_DNA"/>
</dbReference>
<accession>D4E2Y3</accession>
<sequence>MFYLRHNYLDAIKVIIYMKNVMHKRIRGREHRRRFIKKLANAPQR</sequence>
<reference evidence="1 2" key="1">
    <citation type="submission" date="2010-01" db="EMBL/GenBank/DDBJ databases">
        <authorList>
            <person name="Muzny D."/>
            <person name="Qin X."/>
            <person name="Deng J."/>
            <person name="Jiang H."/>
            <person name="Liu Y."/>
            <person name="Qu J."/>
            <person name="Song X.-Z."/>
            <person name="Zhang L."/>
            <person name="Thornton R."/>
            <person name="Coyle M."/>
            <person name="Francisco L."/>
            <person name="Jackson L."/>
            <person name="Javaid M."/>
            <person name="Korchina V."/>
            <person name="Kovar C."/>
            <person name="Mata R."/>
            <person name="Mathew T."/>
            <person name="Ngo R."/>
            <person name="Nguyen L."/>
            <person name="Nguyen N."/>
            <person name="Okwuonu G."/>
            <person name="Ongeri F."/>
            <person name="Pham C."/>
            <person name="Simmons D."/>
            <person name="Wilczek-Boney K."/>
            <person name="Hale W."/>
            <person name="Jakkamsetti A."/>
            <person name="Pham P."/>
            <person name="Ruth R."/>
            <person name="San Lucas F."/>
            <person name="Warren J."/>
            <person name="Zhang J."/>
            <person name="Zhao Z."/>
            <person name="Zhou C."/>
            <person name="Zhu D."/>
            <person name="Lee S."/>
            <person name="Bess C."/>
            <person name="Blankenburg K."/>
            <person name="Forbes L."/>
            <person name="Fu Q."/>
            <person name="Gubbala S."/>
            <person name="Hirani K."/>
            <person name="Jayaseelan J.C."/>
            <person name="Lara F."/>
            <person name="Munidasa M."/>
            <person name="Palculict T."/>
            <person name="Patil S."/>
            <person name="Pu L.-L."/>
            <person name="Saada N."/>
            <person name="Tang L."/>
            <person name="Weissenberger G."/>
            <person name="Zhu Y."/>
            <person name="Hemphill L."/>
            <person name="Shang Y."/>
            <person name="Youmans B."/>
            <person name="Ayvaz T."/>
            <person name="Ross M."/>
            <person name="Santibanez J."/>
            <person name="Aqrawi P."/>
            <person name="Gross S."/>
            <person name="Joshi V."/>
            <person name="Fowler G."/>
            <person name="Nazareth L."/>
            <person name="Reid J."/>
            <person name="Worley K."/>
            <person name="Petrosino J."/>
            <person name="Highlander S."/>
            <person name="Gibbs R."/>
        </authorList>
    </citation>
    <scope>NUCLEOTIDE SEQUENCE [LARGE SCALE GENOMIC DNA]</scope>
    <source>
        <strain evidence="1 2">DSM 4582</strain>
    </source>
</reference>
<gene>
    <name evidence="1" type="ORF">HMPREF0758_2533</name>
</gene>
<proteinExistence type="predicted"/>
<evidence type="ECO:0000313" key="1">
    <source>
        <dbReference type="EMBL" id="EFE95897.1"/>
    </source>
</evidence>
<dbReference type="AlphaFoldDB" id="D4E2Y3"/>
<protein>
    <submittedName>
        <fullName evidence="1">Uncharacterized protein</fullName>
    </submittedName>
</protein>
<name>D4E2Y3_SEROD</name>
<keyword evidence="2" id="KW-1185">Reference proteome</keyword>